<dbReference type="AlphaFoldDB" id="A0A9W6P9P2"/>
<reference evidence="1" key="1">
    <citation type="submission" date="2023-02" db="EMBL/GenBank/DDBJ databases">
        <title>Nocardiopsis ansamitocini NBRC 112285.</title>
        <authorList>
            <person name="Ichikawa N."/>
            <person name="Sato H."/>
            <person name="Tonouchi N."/>
        </authorList>
    </citation>
    <scope>NUCLEOTIDE SEQUENCE</scope>
    <source>
        <strain evidence="1">NBRC 112285</strain>
    </source>
</reference>
<name>A0A9W6P9P2_9ACTN</name>
<comment type="caution">
    <text evidence="1">The sequence shown here is derived from an EMBL/GenBank/DDBJ whole genome shotgun (WGS) entry which is preliminary data.</text>
</comment>
<proteinExistence type="predicted"/>
<evidence type="ECO:0000313" key="2">
    <source>
        <dbReference type="Proteomes" id="UP001165092"/>
    </source>
</evidence>
<gene>
    <name evidence="1" type="ORF">Nans01_40760</name>
</gene>
<accession>A0A9W6P9P2</accession>
<dbReference type="Proteomes" id="UP001165092">
    <property type="component" value="Unassembled WGS sequence"/>
</dbReference>
<protein>
    <submittedName>
        <fullName evidence="1">Uncharacterized protein</fullName>
    </submittedName>
</protein>
<sequence>MDKVGIATAVAGKVAGDLSDGARKLLVALRERLRERFAEHPTAWAALEAARDENGEDPDTVRELAGHITAVEAVASEVRSLTDGLRPHFGTDGGDVTNTVDATVTGAVVQARDIHGGVHL</sequence>
<dbReference type="RefSeq" id="WP_285761258.1">
    <property type="nucleotide sequence ID" value="NZ_BSQG01000008.1"/>
</dbReference>
<dbReference type="EMBL" id="BSQG01000008">
    <property type="protein sequence ID" value="GLU49725.1"/>
    <property type="molecule type" value="Genomic_DNA"/>
</dbReference>
<keyword evidence="2" id="KW-1185">Reference proteome</keyword>
<evidence type="ECO:0000313" key="1">
    <source>
        <dbReference type="EMBL" id="GLU49725.1"/>
    </source>
</evidence>
<organism evidence="1 2">
    <name type="scientific">Nocardiopsis ansamitocini</name>
    <dbReference type="NCBI Taxonomy" id="1670832"/>
    <lineage>
        <taxon>Bacteria</taxon>
        <taxon>Bacillati</taxon>
        <taxon>Actinomycetota</taxon>
        <taxon>Actinomycetes</taxon>
        <taxon>Streptosporangiales</taxon>
        <taxon>Nocardiopsidaceae</taxon>
        <taxon>Nocardiopsis</taxon>
    </lineage>
</organism>